<reference evidence="1" key="1">
    <citation type="submission" date="2023-07" db="EMBL/GenBank/DDBJ databases">
        <title>draft genome sequence of fig (Ficus carica).</title>
        <authorList>
            <person name="Takahashi T."/>
            <person name="Nishimura K."/>
        </authorList>
    </citation>
    <scope>NUCLEOTIDE SEQUENCE</scope>
</reference>
<dbReference type="Proteomes" id="UP001187192">
    <property type="component" value="Unassembled WGS sequence"/>
</dbReference>
<evidence type="ECO:0000313" key="1">
    <source>
        <dbReference type="EMBL" id="GMN68194.1"/>
    </source>
</evidence>
<name>A0AA88JBN4_FICCA</name>
<dbReference type="AlphaFoldDB" id="A0AA88JBN4"/>
<comment type="caution">
    <text evidence="1">The sequence shown here is derived from an EMBL/GenBank/DDBJ whole genome shotgun (WGS) entry which is preliminary data.</text>
</comment>
<evidence type="ECO:0000313" key="2">
    <source>
        <dbReference type="Proteomes" id="UP001187192"/>
    </source>
</evidence>
<protein>
    <submittedName>
        <fullName evidence="1">Uncharacterized protein</fullName>
    </submittedName>
</protein>
<keyword evidence="2" id="KW-1185">Reference proteome</keyword>
<dbReference type="EMBL" id="BTGU01000569">
    <property type="protein sequence ID" value="GMN68194.1"/>
    <property type="molecule type" value="Genomic_DNA"/>
</dbReference>
<proteinExistence type="predicted"/>
<accession>A0AA88JBN4</accession>
<gene>
    <name evidence="1" type="ORF">TIFTF001_037250</name>
</gene>
<sequence length="135" mass="15126">MMAGHVGLCGGTLLDQAQHLAKSALEATGKFLGEFRKNLRIVCSYILEKTFELIKLFLWHSTAKLIIQVLEMFLRVLVWRLSISKVLVLISLGNGSRLKQACVLKVLGFESTFGVGFRRFIGEVHIKKHDVSSPQ</sequence>
<organism evidence="1 2">
    <name type="scientific">Ficus carica</name>
    <name type="common">Common fig</name>
    <dbReference type="NCBI Taxonomy" id="3494"/>
    <lineage>
        <taxon>Eukaryota</taxon>
        <taxon>Viridiplantae</taxon>
        <taxon>Streptophyta</taxon>
        <taxon>Embryophyta</taxon>
        <taxon>Tracheophyta</taxon>
        <taxon>Spermatophyta</taxon>
        <taxon>Magnoliopsida</taxon>
        <taxon>eudicotyledons</taxon>
        <taxon>Gunneridae</taxon>
        <taxon>Pentapetalae</taxon>
        <taxon>rosids</taxon>
        <taxon>fabids</taxon>
        <taxon>Rosales</taxon>
        <taxon>Moraceae</taxon>
        <taxon>Ficeae</taxon>
        <taxon>Ficus</taxon>
    </lineage>
</organism>